<accession>A0A1Q4V0J0</accession>
<feature type="region of interest" description="Disordered" evidence="1">
    <location>
        <begin position="287"/>
        <end position="340"/>
    </location>
</feature>
<sequence>MDCGGEVGAGFLVSEREVLTCAHVVRERHTGADVTVTFPHARPLGGVAARVVAHGGWGGGDLDTGDVAVLELERTVSLAPVEFAAPGDGYGDPPRRLLVYGFPARFDEGVLAEYRATATQRISDEWVQLEPWTGHGRPIAPGFSGAAAVLADTGRAVGMVTSADRGGPARGGRMLPVAVLARYWARLTELIPTRGFGRADKETLRRLVTAAGADGPECVPDRLYAESVDPVGGPPLPPGGFPALWDVVWYLLSEVDDPAAPARFADRLADFVSDPEVRYGLRRWAARGGPPPPAAPPTAPVTPPAPTAYPPPPHPAVPAPSGGAYRERPSGGVPGERPAPAWSPIVVELERSGSGGGQYLAQVSAYRDGHRRVVGARTLAKRALPRYVAERVDEAFHELPHGAPVLIAFVVPRALLNEPVDRWPRGAGDPSPLGCLYPLVVLDRERRRQGGRRHELLRKWERLDARERAELYRVECGSAEDQGRLTVRLWEDGQMMGFTAPPTSPRMKRLFAAGLNGSVPVLLWPRTGCDGRHGDGEPCAGREFLDELTAYVARLPPAELPSHIRALRSVVYLSDDPGSHWARDLTLLWEDPRCFPEPPGHAASPVG</sequence>
<feature type="domain" description="vWA-MoxR associated protein C-terminal" evidence="2">
    <location>
        <begin position="358"/>
        <end position="592"/>
    </location>
</feature>
<name>A0A1Q4V0J0_9ACTN</name>
<proteinExistence type="predicted"/>
<keyword evidence="4" id="KW-1185">Reference proteome</keyword>
<dbReference type="Proteomes" id="UP000186455">
    <property type="component" value="Unassembled WGS sequence"/>
</dbReference>
<dbReference type="STRING" id="1048205.AB852_30635"/>
<evidence type="ECO:0000313" key="4">
    <source>
        <dbReference type="Proteomes" id="UP000186455"/>
    </source>
</evidence>
<gene>
    <name evidence="3" type="ORF">AB852_30635</name>
</gene>
<dbReference type="Gene3D" id="2.40.10.120">
    <property type="match status" value="1"/>
</dbReference>
<dbReference type="EMBL" id="LFBV01000010">
    <property type="protein sequence ID" value="OKH91331.1"/>
    <property type="molecule type" value="Genomic_DNA"/>
</dbReference>
<evidence type="ECO:0000259" key="2">
    <source>
        <dbReference type="Pfam" id="PF20028"/>
    </source>
</evidence>
<evidence type="ECO:0000313" key="3">
    <source>
        <dbReference type="EMBL" id="OKH91331.1"/>
    </source>
</evidence>
<organism evidence="3 4">
    <name type="scientific">Streptomyces uncialis</name>
    <dbReference type="NCBI Taxonomy" id="1048205"/>
    <lineage>
        <taxon>Bacteria</taxon>
        <taxon>Bacillati</taxon>
        <taxon>Actinomycetota</taxon>
        <taxon>Actinomycetes</taxon>
        <taxon>Kitasatosporales</taxon>
        <taxon>Streptomycetaceae</taxon>
        <taxon>Streptomyces</taxon>
    </lineage>
</organism>
<dbReference type="Pfam" id="PF13365">
    <property type="entry name" value="Trypsin_2"/>
    <property type="match status" value="1"/>
</dbReference>
<dbReference type="AlphaFoldDB" id="A0A1Q4V0J0"/>
<dbReference type="SUPFAM" id="SSF50494">
    <property type="entry name" value="Trypsin-like serine proteases"/>
    <property type="match status" value="1"/>
</dbReference>
<protein>
    <recommendedName>
        <fullName evidence="2">vWA-MoxR associated protein C-terminal domain-containing protein</fullName>
    </recommendedName>
</protein>
<comment type="caution">
    <text evidence="3">The sequence shown here is derived from an EMBL/GenBank/DDBJ whole genome shotgun (WGS) entry which is preliminary data.</text>
</comment>
<dbReference type="Pfam" id="PF20028">
    <property type="entry name" value="VMAP-C"/>
    <property type="match status" value="1"/>
</dbReference>
<dbReference type="InterPro" id="IPR045450">
    <property type="entry name" value="VMAP_C"/>
</dbReference>
<feature type="compositionally biased region" description="Pro residues" evidence="1">
    <location>
        <begin position="289"/>
        <end position="318"/>
    </location>
</feature>
<dbReference type="InterPro" id="IPR009003">
    <property type="entry name" value="Peptidase_S1_PA"/>
</dbReference>
<reference evidence="3 4" key="1">
    <citation type="submission" date="2015-06" db="EMBL/GenBank/DDBJ databases">
        <title>Cloning and characterization of the uncialamcin biosynthetic gene cluster.</title>
        <authorList>
            <person name="Yan X."/>
            <person name="Huang T."/>
            <person name="Ge H."/>
            <person name="Shen B."/>
        </authorList>
    </citation>
    <scope>NUCLEOTIDE SEQUENCE [LARGE SCALE GENOMIC DNA]</scope>
    <source>
        <strain evidence="3 4">DCA2648</strain>
    </source>
</reference>
<evidence type="ECO:0000256" key="1">
    <source>
        <dbReference type="SAM" id="MobiDB-lite"/>
    </source>
</evidence>